<evidence type="ECO:0000256" key="1">
    <source>
        <dbReference type="SAM" id="Phobius"/>
    </source>
</evidence>
<accession>A0ABV7BWP2</accession>
<sequence length="62" mass="6294">MLEPGTLKLLAAIVVFSVPVWLFAAVLPGRVVAGLRLNRAQAQGLGAVVGLVLGVGFLLALG</sequence>
<gene>
    <name evidence="2" type="ORF">ACFOD3_19935</name>
</gene>
<feature type="transmembrane region" description="Helical" evidence="1">
    <location>
        <begin position="40"/>
        <end position="61"/>
    </location>
</feature>
<evidence type="ECO:0000313" key="3">
    <source>
        <dbReference type="Proteomes" id="UP001595420"/>
    </source>
</evidence>
<proteinExistence type="predicted"/>
<name>A0ABV7BWP2_9PROT</name>
<keyword evidence="1" id="KW-1133">Transmembrane helix</keyword>
<feature type="transmembrane region" description="Helical" evidence="1">
    <location>
        <begin position="7"/>
        <end position="28"/>
    </location>
</feature>
<reference evidence="3" key="1">
    <citation type="journal article" date="2019" name="Int. J. Syst. Evol. Microbiol.">
        <title>The Global Catalogue of Microorganisms (GCM) 10K type strain sequencing project: providing services to taxonomists for standard genome sequencing and annotation.</title>
        <authorList>
            <consortium name="The Broad Institute Genomics Platform"/>
            <consortium name="The Broad Institute Genome Sequencing Center for Infectious Disease"/>
            <person name="Wu L."/>
            <person name="Ma J."/>
        </authorList>
    </citation>
    <scope>NUCLEOTIDE SEQUENCE [LARGE SCALE GENOMIC DNA]</scope>
    <source>
        <strain evidence="3">CGMCC 1.16855</strain>
    </source>
</reference>
<evidence type="ECO:0000313" key="2">
    <source>
        <dbReference type="EMBL" id="MFC3002182.1"/>
    </source>
</evidence>
<dbReference type="Proteomes" id="UP001595420">
    <property type="component" value="Unassembled WGS sequence"/>
</dbReference>
<keyword evidence="3" id="KW-1185">Reference proteome</keyword>
<protein>
    <submittedName>
        <fullName evidence="2">Uncharacterized protein</fullName>
    </submittedName>
</protein>
<dbReference type="RefSeq" id="WP_216838259.1">
    <property type="nucleotide sequence ID" value="NZ_JAFNJS010000006.1"/>
</dbReference>
<keyword evidence="1" id="KW-0472">Membrane</keyword>
<keyword evidence="1" id="KW-0812">Transmembrane</keyword>
<dbReference type="EMBL" id="JBHRSB010000006">
    <property type="protein sequence ID" value="MFC3002182.1"/>
    <property type="molecule type" value="Genomic_DNA"/>
</dbReference>
<comment type="caution">
    <text evidence="2">The sequence shown here is derived from an EMBL/GenBank/DDBJ whole genome shotgun (WGS) entry which is preliminary data.</text>
</comment>
<organism evidence="2 3">
    <name type="scientific">Falsiroseomonas tokyonensis</name>
    <dbReference type="NCBI Taxonomy" id="430521"/>
    <lineage>
        <taxon>Bacteria</taxon>
        <taxon>Pseudomonadati</taxon>
        <taxon>Pseudomonadota</taxon>
        <taxon>Alphaproteobacteria</taxon>
        <taxon>Acetobacterales</taxon>
        <taxon>Roseomonadaceae</taxon>
        <taxon>Falsiroseomonas</taxon>
    </lineage>
</organism>